<comment type="caution">
    <text evidence="1">The sequence shown here is derived from an EMBL/GenBank/DDBJ whole genome shotgun (WGS) entry which is preliminary data.</text>
</comment>
<name>A0A5B7JYV1_PORTR</name>
<gene>
    <name evidence="1" type="ORF">E2C01_098878</name>
</gene>
<dbReference type="AlphaFoldDB" id="A0A5B7JYV1"/>
<dbReference type="EMBL" id="VSRR010135376">
    <property type="protein sequence ID" value="MPD03252.1"/>
    <property type="molecule type" value="Genomic_DNA"/>
</dbReference>
<proteinExistence type="predicted"/>
<reference evidence="1 2" key="1">
    <citation type="submission" date="2019-05" db="EMBL/GenBank/DDBJ databases">
        <title>Another draft genome of Portunus trituberculatus and its Hox gene families provides insights of decapod evolution.</title>
        <authorList>
            <person name="Jeong J.-H."/>
            <person name="Song I."/>
            <person name="Kim S."/>
            <person name="Choi T."/>
            <person name="Kim D."/>
            <person name="Ryu S."/>
            <person name="Kim W."/>
        </authorList>
    </citation>
    <scope>NUCLEOTIDE SEQUENCE [LARGE SCALE GENOMIC DNA]</scope>
    <source>
        <tissue evidence="1">Muscle</tissue>
    </source>
</reference>
<sequence>MAAVSERGDANYTKCGGRPGVLTHVDSRNTHSHFSSSISVIQSEKSWRILVYQNSKCGREPYSAAAPGPGTSVFKRLWDAVPVIAALWLLPYCAPLVCQCARVPPAHAAPVLVCAVCCAKEHQCSSGDCPPRSQ</sequence>
<evidence type="ECO:0000313" key="1">
    <source>
        <dbReference type="EMBL" id="MPD03252.1"/>
    </source>
</evidence>
<keyword evidence="2" id="KW-1185">Reference proteome</keyword>
<dbReference type="Proteomes" id="UP000324222">
    <property type="component" value="Unassembled WGS sequence"/>
</dbReference>
<accession>A0A5B7JYV1</accession>
<evidence type="ECO:0000313" key="2">
    <source>
        <dbReference type="Proteomes" id="UP000324222"/>
    </source>
</evidence>
<organism evidence="1 2">
    <name type="scientific">Portunus trituberculatus</name>
    <name type="common">Swimming crab</name>
    <name type="synonym">Neptunus trituberculatus</name>
    <dbReference type="NCBI Taxonomy" id="210409"/>
    <lineage>
        <taxon>Eukaryota</taxon>
        <taxon>Metazoa</taxon>
        <taxon>Ecdysozoa</taxon>
        <taxon>Arthropoda</taxon>
        <taxon>Crustacea</taxon>
        <taxon>Multicrustacea</taxon>
        <taxon>Malacostraca</taxon>
        <taxon>Eumalacostraca</taxon>
        <taxon>Eucarida</taxon>
        <taxon>Decapoda</taxon>
        <taxon>Pleocyemata</taxon>
        <taxon>Brachyura</taxon>
        <taxon>Eubrachyura</taxon>
        <taxon>Portunoidea</taxon>
        <taxon>Portunidae</taxon>
        <taxon>Portuninae</taxon>
        <taxon>Portunus</taxon>
    </lineage>
</organism>
<protein>
    <submittedName>
        <fullName evidence="1">Uncharacterized protein</fullName>
    </submittedName>
</protein>